<reference evidence="3 4" key="1">
    <citation type="submission" date="2023-04" db="EMBL/GenBank/DDBJ databases">
        <title>Funneling lignin-derived compounds into biodiesel using alkali-halophilic Citricoccus sp. P2.</title>
        <authorList>
            <person name="Luo C.-B."/>
        </authorList>
    </citation>
    <scope>NUCLEOTIDE SEQUENCE [LARGE SCALE GENOMIC DNA]</scope>
    <source>
        <strain evidence="3 4">P2</strain>
    </source>
</reference>
<evidence type="ECO:0000313" key="4">
    <source>
        <dbReference type="Proteomes" id="UP001219037"/>
    </source>
</evidence>
<proteinExistence type="predicted"/>
<dbReference type="PANTHER" id="PTHR21340:SF0">
    <property type="entry name" value="BIS(5'-NUCLEOSYL)-TETRAPHOSPHATASE [ASYMMETRICAL]"/>
    <property type="match status" value="1"/>
</dbReference>
<dbReference type="PANTHER" id="PTHR21340">
    <property type="entry name" value="DIADENOSINE 5,5-P1,P4-TETRAPHOSPHATE PYROPHOSPHOHYDROLASE MUTT"/>
    <property type="match status" value="1"/>
</dbReference>
<name>A0ABY8H5H8_9MICC</name>
<keyword evidence="1 3" id="KW-0378">Hydrolase</keyword>
<dbReference type="Pfam" id="PF00293">
    <property type="entry name" value="NUDIX"/>
    <property type="match status" value="1"/>
</dbReference>
<organism evidence="3 4">
    <name type="scientific">Citricoccus muralis</name>
    <dbReference type="NCBI Taxonomy" id="169134"/>
    <lineage>
        <taxon>Bacteria</taxon>
        <taxon>Bacillati</taxon>
        <taxon>Actinomycetota</taxon>
        <taxon>Actinomycetes</taxon>
        <taxon>Micrococcales</taxon>
        <taxon>Micrococcaceae</taxon>
        <taxon>Citricoccus</taxon>
    </lineage>
</organism>
<dbReference type="EMBL" id="CP121252">
    <property type="protein sequence ID" value="WFP15902.1"/>
    <property type="molecule type" value="Genomic_DNA"/>
</dbReference>
<dbReference type="Gene3D" id="3.40.50.1240">
    <property type="entry name" value="Phosphoglycerate mutase-like"/>
    <property type="match status" value="1"/>
</dbReference>
<evidence type="ECO:0000259" key="2">
    <source>
        <dbReference type="PROSITE" id="PS51462"/>
    </source>
</evidence>
<dbReference type="InterPro" id="IPR000086">
    <property type="entry name" value="NUDIX_hydrolase_dom"/>
</dbReference>
<dbReference type="InterPro" id="IPR013078">
    <property type="entry name" value="His_Pase_superF_clade-1"/>
</dbReference>
<dbReference type="PROSITE" id="PS00893">
    <property type="entry name" value="NUDIX_BOX"/>
    <property type="match status" value="1"/>
</dbReference>
<dbReference type="GO" id="GO:0016787">
    <property type="term" value="F:hydrolase activity"/>
    <property type="evidence" value="ECO:0007669"/>
    <property type="project" value="UniProtKB-KW"/>
</dbReference>
<accession>A0ABY8H5H8</accession>
<protein>
    <submittedName>
        <fullName evidence="3">NUDIX hydrolase</fullName>
    </submittedName>
</protein>
<feature type="domain" description="Nudix hydrolase" evidence="2">
    <location>
        <begin position="27"/>
        <end position="155"/>
    </location>
</feature>
<dbReference type="RefSeq" id="WP_278156994.1">
    <property type="nucleotide sequence ID" value="NZ_CP121252.1"/>
</dbReference>
<dbReference type="InterPro" id="IPR051325">
    <property type="entry name" value="Nudix_hydrolase_domain"/>
</dbReference>
<dbReference type="InterPro" id="IPR020084">
    <property type="entry name" value="NUDIX_hydrolase_CS"/>
</dbReference>
<dbReference type="InterPro" id="IPR015797">
    <property type="entry name" value="NUDIX_hydrolase-like_dom_sf"/>
</dbReference>
<dbReference type="InterPro" id="IPR029033">
    <property type="entry name" value="His_PPase_superfam"/>
</dbReference>
<evidence type="ECO:0000256" key="1">
    <source>
        <dbReference type="ARBA" id="ARBA00022801"/>
    </source>
</evidence>
<dbReference type="SUPFAM" id="SSF55811">
    <property type="entry name" value="Nudix"/>
    <property type="match status" value="1"/>
</dbReference>
<evidence type="ECO:0000313" key="3">
    <source>
        <dbReference type="EMBL" id="WFP15902.1"/>
    </source>
</evidence>
<keyword evidence="4" id="KW-1185">Reference proteome</keyword>
<sequence length="341" mass="38046">MPTTASTYPGLTAARSAEHLWDEAPRATVLAAGVLPWRIRAGELEVLIIHRPRYNDWSWPKGKLDDGETLPECAVRETREEIGLDIRLGIPLPVTHYTLKSGASKEVWYWAAEVTKQEATPDHGEVDKVAWVSPKKARSKLTNDGDVLPLEALEQAHAERRLRTTPFVVLRHAKAKPRSSWTRAEGERPLAATGRRQALAVRALLQAWKPVKIASSPWRRCVETVAPYVQSTKRSLKEISALTEKKAGKNPKRAGREIVGLLDRGRPQLVCMHRPVLPLALQQLRAWTLEAATTSERHQAILRALPTADPYLRPGGVIVAHQSVDREGWIVAIEVYDAYDG</sequence>
<dbReference type="SUPFAM" id="SSF53254">
    <property type="entry name" value="Phosphoglycerate mutase-like"/>
    <property type="match status" value="1"/>
</dbReference>
<dbReference type="Proteomes" id="UP001219037">
    <property type="component" value="Chromosome"/>
</dbReference>
<gene>
    <name evidence="3" type="ORF">P8192_10920</name>
</gene>
<dbReference type="Pfam" id="PF00300">
    <property type="entry name" value="His_Phos_1"/>
    <property type="match status" value="1"/>
</dbReference>
<dbReference type="CDD" id="cd03673">
    <property type="entry name" value="NUDIX_Ap6A_hydrolase"/>
    <property type="match status" value="1"/>
</dbReference>
<dbReference type="PROSITE" id="PS51462">
    <property type="entry name" value="NUDIX"/>
    <property type="match status" value="1"/>
</dbReference>
<dbReference type="SMART" id="SM00855">
    <property type="entry name" value="PGAM"/>
    <property type="match status" value="1"/>
</dbReference>
<dbReference type="Gene3D" id="3.90.79.10">
    <property type="entry name" value="Nucleoside Triphosphate Pyrophosphohydrolase"/>
    <property type="match status" value="1"/>
</dbReference>